<dbReference type="AlphaFoldDB" id="A0ABD1DMH9"/>
<keyword evidence="13" id="KW-1185">Reference proteome</keyword>
<dbReference type="Proteomes" id="UP001562425">
    <property type="component" value="Unassembled WGS sequence"/>
</dbReference>
<comment type="subcellular location">
    <subcellularLocation>
        <location evidence="1">Cytoplasm</location>
        <location evidence="1">Cytoskeleton</location>
        <location evidence="1">Flagellum axoneme</location>
    </subcellularLocation>
</comment>
<keyword evidence="8" id="KW-0966">Cell projection</keyword>
<comment type="caution">
    <text evidence="12">The sequence shown here is derived from an EMBL/GenBank/DDBJ whole genome shotgun (WGS) entry which is preliminary data.</text>
</comment>
<keyword evidence="7" id="KW-0206">Cytoskeleton</keyword>
<dbReference type="InterPro" id="IPR042618">
    <property type="entry name" value="IQCG"/>
</dbReference>
<reference evidence="12 13" key="1">
    <citation type="submission" date="2024-05" db="EMBL/GenBank/DDBJ databases">
        <title>Culex pipiens pipiens assembly and annotation.</title>
        <authorList>
            <person name="Alout H."/>
            <person name="Durand T."/>
        </authorList>
    </citation>
    <scope>NUCLEOTIDE SEQUENCE [LARGE SCALE GENOMIC DNA]</scope>
    <source>
        <strain evidence="12">HA-2024</strain>
        <tissue evidence="12">Whole body</tissue>
    </source>
</reference>
<proteinExistence type="inferred from homology"/>
<evidence type="ECO:0000256" key="2">
    <source>
        <dbReference type="ARBA" id="ARBA00008222"/>
    </source>
</evidence>
<evidence type="ECO:0000256" key="6">
    <source>
        <dbReference type="ARBA" id="ARBA00023069"/>
    </source>
</evidence>
<protein>
    <recommendedName>
        <fullName evidence="3">Dynein regulatory complex protein 9</fullName>
    </recommendedName>
    <alternativeName>
        <fullName evidence="9">IQ domain-containing protein G</fullName>
    </alternativeName>
</protein>
<dbReference type="PANTHER" id="PTHR14871">
    <property type="entry name" value="DYNEIN REGULATORY COMPLEX PROTEIN 9"/>
    <property type="match status" value="1"/>
</dbReference>
<evidence type="ECO:0000256" key="8">
    <source>
        <dbReference type="ARBA" id="ARBA00023273"/>
    </source>
</evidence>
<evidence type="ECO:0000256" key="11">
    <source>
        <dbReference type="SAM" id="MobiDB-lite"/>
    </source>
</evidence>
<keyword evidence="6" id="KW-0969">Cilium</keyword>
<evidence type="ECO:0000313" key="12">
    <source>
        <dbReference type="EMBL" id="KAL1400742.1"/>
    </source>
</evidence>
<accession>A0ABD1DMH9</accession>
<evidence type="ECO:0000256" key="4">
    <source>
        <dbReference type="ARBA" id="ARBA00022490"/>
    </source>
</evidence>
<evidence type="ECO:0000313" key="13">
    <source>
        <dbReference type="Proteomes" id="UP001562425"/>
    </source>
</evidence>
<organism evidence="12 13">
    <name type="scientific">Culex pipiens pipiens</name>
    <name type="common">Northern house mosquito</name>
    <dbReference type="NCBI Taxonomy" id="38569"/>
    <lineage>
        <taxon>Eukaryota</taxon>
        <taxon>Metazoa</taxon>
        <taxon>Ecdysozoa</taxon>
        <taxon>Arthropoda</taxon>
        <taxon>Hexapoda</taxon>
        <taxon>Insecta</taxon>
        <taxon>Pterygota</taxon>
        <taxon>Neoptera</taxon>
        <taxon>Endopterygota</taxon>
        <taxon>Diptera</taxon>
        <taxon>Nematocera</taxon>
        <taxon>Culicoidea</taxon>
        <taxon>Culicidae</taxon>
        <taxon>Culicinae</taxon>
        <taxon>Culicini</taxon>
        <taxon>Culex</taxon>
        <taxon>Culex</taxon>
    </lineage>
</organism>
<feature type="coiled-coil region" evidence="10">
    <location>
        <begin position="92"/>
        <end position="119"/>
    </location>
</feature>
<feature type="region of interest" description="Disordered" evidence="11">
    <location>
        <begin position="274"/>
        <end position="302"/>
    </location>
</feature>
<dbReference type="Pfam" id="PF00612">
    <property type="entry name" value="IQ"/>
    <property type="match status" value="1"/>
</dbReference>
<dbReference type="PROSITE" id="PS50096">
    <property type="entry name" value="IQ"/>
    <property type="match status" value="1"/>
</dbReference>
<feature type="compositionally biased region" description="Basic residues" evidence="11">
    <location>
        <begin position="274"/>
        <end position="297"/>
    </location>
</feature>
<evidence type="ECO:0000256" key="5">
    <source>
        <dbReference type="ARBA" id="ARBA00022846"/>
    </source>
</evidence>
<feature type="coiled-coil region" evidence="10">
    <location>
        <begin position="185"/>
        <end position="230"/>
    </location>
</feature>
<keyword evidence="5" id="KW-0282">Flagellum</keyword>
<dbReference type="EMBL" id="JBEHCU010005146">
    <property type="protein sequence ID" value="KAL1400742.1"/>
    <property type="molecule type" value="Genomic_DNA"/>
</dbReference>
<comment type="similarity">
    <text evidence="2">Belongs to the DRC9 family.</text>
</comment>
<sequence>MEPLDKTEQTALSLLLQNAITRFKVLNLNPRRDDLLDPSESYSIGEVLLQHVDFLDAVQYLTVDDPDPVLLRRLSKLDSRQGQDNPYSYWHFSKLLIDVRSLEKQLEVLREVFNDLNEEFHGRRQLEIARNRFVGKWEPARREQLVKAMEIRELGFREETEVLEHYVGSGMDAARKIDDHYSWQLAKVETDINDWMERFDREKDDIDSRLQKARAKKRQWDEMKGEVERRKGEVAQLEVRERTLTEEAEHRRMCEKFAVRIQAWWRGVMVRKGIGKGKKKKGKKGAKKGKGKAKKSKNITSRECPDIVHLDTACNKVRCAAITATVPQ</sequence>
<evidence type="ECO:0000256" key="9">
    <source>
        <dbReference type="ARBA" id="ARBA00032183"/>
    </source>
</evidence>
<gene>
    <name evidence="12" type="ORF">pipiens_007181</name>
</gene>
<evidence type="ECO:0000256" key="3">
    <source>
        <dbReference type="ARBA" id="ARBA00013738"/>
    </source>
</evidence>
<evidence type="ECO:0000256" key="10">
    <source>
        <dbReference type="SAM" id="Coils"/>
    </source>
</evidence>
<evidence type="ECO:0000256" key="1">
    <source>
        <dbReference type="ARBA" id="ARBA00004611"/>
    </source>
</evidence>
<dbReference type="InterPro" id="IPR000048">
    <property type="entry name" value="IQ_motif_EF-hand-BS"/>
</dbReference>
<keyword evidence="10" id="KW-0175">Coiled coil</keyword>
<dbReference type="PANTHER" id="PTHR14871:SF1">
    <property type="entry name" value="DYNEIN REGULATORY COMPLEX PROTEIN 9"/>
    <property type="match status" value="1"/>
</dbReference>
<evidence type="ECO:0000256" key="7">
    <source>
        <dbReference type="ARBA" id="ARBA00023212"/>
    </source>
</evidence>
<keyword evidence="4" id="KW-0963">Cytoplasm</keyword>
<name>A0ABD1DMH9_CULPP</name>